<evidence type="ECO:0000256" key="2">
    <source>
        <dbReference type="ARBA" id="ARBA00004259"/>
    </source>
</evidence>
<evidence type="ECO:0000256" key="15">
    <source>
        <dbReference type="ARBA" id="ARBA00023136"/>
    </source>
</evidence>
<feature type="region of interest" description="Disordered" evidence="23">
    <location>
        <begin position="244"/>
        <end position="264"/>
    </location>
</feature>
<evidence type="ECO:0000256" key="8">
    <source>
        <dbReference type="ARBA" id="ARBA00022692"/>
    </source>
</evidence>
<dbReference type="GO" id="GO:0008270">
    <property type="term" value="F:zinc ion binding"/>
    <property type="evidence" value="ECO:0007669"/>
    <property type="project" value="UniProtKB-KW"/>
</dbReference>
<sequence>MMSSHVGASSVNVSNRVGCSEAEDAGEETSTNETHTPKVERSRQRSVNPAGEGRSSNVLVRPALSGGKARKKTCSEDNKGSWREQNQDRGEETITAGDLEGRERGKSMERRMAERDETHGDEAQYRQRRESIGSLSSNNSDHQLNNILELGEGSSNLQRGHTCSRLQSTGCNWTFTSSSNALSRRPAAHTRSIPRSPQRPLSRPAAGDLHLYSLSSFREPDPFWVEVRPGSAPGRSLTFYELRGEGEDEGDEENVEDGDEGGSGVVRVMSQSVTSAVAQPCVPCERRMSKRERNRIKSLRRRQRRREKWRQNQQQESRQSSTGNPSSSSSEDDEALTTGDREGYICAVCLDVYFSPYMCHPCNHIFCEPCLRTLAKNSPTNTPCPLCRTIITHVFFQKELNQTARTFFPKEYLSRKQNFQKASCAKWPLPSCRKLFRIFGGFQRQSSPIARRQFPHGEGYPLDTMDFEDDTRGWRFDMDMVIIYIYSVNWIVQEFNTLVALYRELVISIGEITVDCPSLRAEMLRTRTKGCEMARAAHHSLSLISGPEDGEIHPEICRLFIQLQCCLEMYITEMLKSVCLLGSLQLHRKGNDSCGPPGLDGKTEESSDIPILEDTSSSPTDCPQLCWLVATDIENIEKDMREMKNLLSKLRETMPLPLKNQDDSSLLNLTPYPLVRQRKRRFFGLCCLVTS</sequence>
<feature type="compositionally biased region" description="Acidic residues" evidence="23">
    <location>
        <begin position="246"/>
        <end position="260"/>
    </location>
</feature>
<evidence type="ECO:0000256" key="16">
    <source>
        <dbReference type="ARBA" id="ARBA00023242"/>
    </source>
</evidence>
<dbReference type="EC" id="2.3.2.27" evidence="5"/>
<feature type="compositionally biased region" description="Low complexity" evidence="23">
    <location>
        <begin position="311"/>
        <end position="329"/>
    </location>
</feature>
<reference evidence="25" key="3">
    <citation type="submission" date="2025-09" db="UniProtKB">
        <authorList>
            <consortium name="Ensembl"/>
        </authorList>
    </citation>
    <scope>IDENTIFICATION</scope>
</reference>
<dbReference type="PROSITE" id="PS00518">
    <property type="entry name" value="ZF_RING_1"/>
    <property type="match status" value="1"/>
</dbReference>
<comment type="pathway">
    <text evidence="4">Protein modification; protein ubiquitination.</text>
</comment>
<keyword evidence="16" id="KW-0539">Nucleus</keyword>
<dbReference type="GO" id="GO:0042415">
    <property type="term" value="P:norepinephrine metabolic process"/>
    <property type="evidence" value="ECO:0007669"/>
    <property type="project" value="TreeGrafter"/>
</dbReference>
<dbReference type="STRING" id="106582.ENSMZEP00005008830"/>
<comment type="function">
    <text evidence="17">E3 ubiquitin-protein ligase which promotes polyubiquitination and degradation by the proteasome pathway of ZIC2.</text>
</comment>
<dbReference type="Proteomes" id="UP000265160">
    <property type="component" value="LG12"/>
</dbReference>
<proteinExistence type="predicted"/>
<keyword evidence="13" id="KW-0862">Zinc</keyword>
<feature type="region of interest" description="Disordered" evidence="23">
    <location>
        <begin position="594"/>
        <end position="619"/>
    </location>
</feature>
<evidence type="ECO:0000256" key="3">
    <source>
        <dbReference type="ARBA" id="ARBA00004389"/>
    </source>
</evidence>
<dbReference type="GO" id="GO:0005789">
    <property type="term" value="C:endoplasmic reticulum membrane"/>
    <property type="evidence" value="ECO:0007669"/>
    <property type="project" value="UniProtKB-SubCell"/>
</dbReference>
<dbReference type="SUPFAM" id="SSF57850">
    <property type="entry name" value="RING/U-box"/>
    <property type="match status" value="1"/>
</dbReference>
<dbReference type="GeneTree" id="ENSGT00940000153725"/>
<comment type="subunit">
    <text evidence="18">Interacts with ZIC2.</text>
</comment>
<evidence type="ECO:0000256" key="17">
    <source>
        <dbReference type="ARBA" id="ARBA00058659"/>
    </source>
</evidence>
<evidence type="ECO:0000256" key="7">
    <source>
        <dbReference type="ARBA" id="ARBA00022679"/>
    </source>
</evidence>
<feature type="region of interest" description="Disordered" evidence="23">
    <location>
        <begin position="292"/>
        <end position="336"/>
    </location>
</feature>
<keyword evidence="12" id="KW-0256">Endoplasmic reticulum</keyword>
<dbReference type="GO" id="GO:0000209">
    <property type="term" value="P:protein polyubiquitination"/>
    <property type="evidence" value="ECO:0007669"/>
    <property type="project" value="InterPro"/>
</dbReference>
<evidence type="ECO:0000256" key="6">
    <source>
        <dbReference type="ARBA" id="ARBA00022553"/>
    </source>
</evidence>
<dbReference type="InterPro" id="IPR013083">
    <property type="entry name" value="Znf_RING/FYVE/PHD"/>
</dbReference>
<evidence type="ECO:0000256" key="19">
    <source>
        <dbReference type="ARBA" id="ARBA00067421"/>
    </source>
</evidence>
<keyword evidence="9" id="KW-0479">Metal-binding</keyword>
<dbReference type="Pfam" id="PF19332">
    <property type="entry name" value="RNF180_C"/>
    <property type="match status" value="1"/>
</dbReference>
<evidence type="ECO:0000256" key="18">
    <source>
        <dbReference type="ARBA" id="ARBA00062709"/>
    </source>
</evidence>
<evidence type="ECO:0000313" key="25">
    <source>
        <dbReference type="Ensembl" id="ENSMZEP00005008830.1"/>
    </source>
</evidence>
<comment type="catalytic activity">
    <reaction evidence="1">
        <text>S-ubiquitinyl-[E2 ubiquitin-conjugating enzyme]-L-cysteine + [acceptor protein]-L-lysine = [E2 ubiquitin-conjugating enzyme]-L-cysteine + N(6)-ubiquitinyl-[acceptor protein]-L-lysine.</text>
        <dbReference type="EC" id="2.3.2.27"/>
    </reaction>
</comment>
<keyword evidence="7" id="KW-0808">Transferase</keyword>
<dbReference type="Pfam" id="PF13639">
    <property type="entry name" value="zf-RING_2"/>
    <property type="match status" value="1"/>
</dbReference>
<accession>A0A3P9BFZ0</accession>
<organism evidence="25 26">
    <name type="scientific">Maylandia zebra</name>
    <name type="common">zebra mbuna</name>
    <dbReference type="NCBI Taxonomy" id="106582"/>
    <lineage>
        <taxon>Eukaryota</taxon>
        <taxon>Metazoa</taxon>
        <taxon>Chordata</taxon>
        <taxon>Craniata</taxon>
        <taxon>Vertebrata</taxon>
        <taxon>Euteleostomi</taxon>
        <taxon>Actinopterygii</taxon>
        <taxon>Neopterygii</taxon>
        <taxon>Teleostei</taxon>
        <taxon>Neoteleostei</taxon>
        <taxon>Acanthomorphata</taxon>
        <taxon>Ovalentaria</taxon>
        <taxon>Cichlomorphae</taxon>
        <taxon>Cichliformes</taxon>
        <taxon>Cichlidae</taxon>
        <taxon>African cichlids</taxon>
        <taxon>Pseudocrenilabrinae</taxon>
        <taxon>Haplochromini</taxon>
        <taxon>Maylandia</taxon>
        <taxon>Maylandia zebra complex</taxon>
    </lineage>
</organism>
<dbReference type="InterPro" id="IPR017907">
    <property type="entry name" value="Znf_RING_CS"/>
</dbReference>
<feature type="compositionally biased region" description="Polar residues" evidence="23">
    <location>
        <begin position="1"/>
        <end position="17"/>
    </location>
</feature>
<keyword evidence="11" id="KW-0833">Ubl conjugation pathway</keyword>
<keyword evidence="6" id="KW-0597">Phosphoprotein</keyword>
<dbReference type="Ensembl" id="ENSMZET00005009172.1">
    <property type="protein sequence ID" value="ENSMZEP00005008830.1"/>
    <property type="gene ID" value="ENSMZEG00005006700.1"/>
</dbReference>
<evidence type="ECO:0000256" key="13">
    <source>
        <dbReference type="ARBA" id="ARBA00022833"/>
    </source>
</evidence>
<evidence type="ECO:0000256" key="1">
    <source>
        <dbReference type="ARBA" id="ARBA00000900"/>
    </source>
</evidence>
<keyword evidence="26" id="KW-1185">Reference proteome</keyword>
<feature type="compositionally biased region" description="Basic and acidic residues" evidence="23">
    <location>
        <begin position="99"/>
        <end position="125"/>
    </location>
</feature>
<dbReference type="InterPro" id="IPR045790">
    <property type="entry name" value="RNF180_C"/>
</dbReference>
<protein>
    <recommendedName>
        <fullName evidence="19">E3 ubiquitin-protein ligase RNF180</fullName>
        <ecNumber evidence="5">2.3.2.27</ecNumber>
    </recommendedName>
    <alternativeName>
        <fullName evidence="21">RING finger protein 180</fullName>
    </alternativeName>
    <alternativeName>
        <fullName evidence="20">RING-type E3 ubiquitin transferase RNF180</fullName>
    </alternativeName>
</protein>
<evidence type="ECO:0000259" key="24">
    <source>
        <dbReference type="PROSITE" id="PS50089"/>
    </source>
</evidence>
<dbReference type="PANTHER" id="PTHR46717:SF1">
    <property type="entry name" value="E3 UBIQUITIN-PROTEIN LIGASE RNF180"/>
    <property type="match status" value="1"/>
</dbReference>
<feature type="region of interest" description="Disordered" evidence="23">
    <location>
        <begin position="1"/>
        <end position="125"/>
    </location>
</feature>
<evidence type="ECO:0000256" key="5">
    <source>
        <dbReference type="ARBA" id="ARBA00012483"/>
    </source>
</evidence>
<dbReference type="InterPro" id="IPR001841">
    <property type="entry name" value="Znf_RING"/>
</dbReference>
<name>A0A3P9BFZ0_9CICH</name>
<dbReference type="GO" id="GO:0031624">
    <property type="term" value="F:ubiquitin conjugating enzyme binding"/>
    <property type="evidence" value="ECO:0007669"/>
    <property type="project" value="TreeGrafter"/>
</dbReference>
<dbReference type="CDD" id="cd16554">
    <property type="entry name" value="RING-HC_RNF180"/>
    <property type="match status" value="1"/>
</dbReference>
<feature type="compositionally biased region" description="Basic residues" evidence="23">
    <location>
        <begin position="292"/>
        <end position="308"/>
    </location>
</feature>
<feature type="region of interest" description="Disordered" evidence="23">
    <location>
        <begin position="178"/>
        <end position="206"/>
    </location>
</feature>
<evidence type="ECO:0000256" key="11">
    <source>
        <dbReference type="ARBA" id="ARBA00022786"/>
    </source>
</evidence>
<comment type="subcellular location">
    <subcellularLocation>
        <location evidence="3">Endoplasmic reticulum membrane</location>
        <topology evidence="3">Single-pass membrane protein</topology>
    </subcellularLocation>
    <subcellularLocation>
        <location evidence="2">Nucleus envelope</location>
    </subcellularLocation>
</comment>
<dbReference type="AlphaFoldDB" id="A0A3P9BFZ0"/>
<dbReference type="GO" id="GO:0042428">
    <property type="term" value="P:serotonin metabolic process"/>
    <property type="evidence" value="ECO:0007669"/>
    <property type="project" value="TreeGrafter"/>
</dbReference>
<evidence type="ECO:0000256" key="14">
    <source>
        <dbReference type="ARBA" id="ARBA00022989"/>
    </source>
</evidence>
<evidence type="ECO:0000256" key="23">
    <source>
        <dbReference type="SAM" id="MobiDB-lite"/>
    </source>
</evidence>
<reference evidence="25 26" key="1">
    <citation type="journal article" date="2014" name="Nature">
        <title>The genomic substrate for adaptive radiation in African cichlid fish.</title>
        <authorList>
            <person name="Brawand D."/>
            <person name="Wagner C.E."/>
            <person name="Li Y.I."/>
            <person name="Malinsky M."/>
            <person name="Keller I."/>
            <person name="Fan S."/>
            <person name="Simakov O."/>
            <person name="Ng A.Y."/>
            <person name="Lim Z.W."/>
            <person name="Bezault E."/>
            <person name="Turner-Maier J."/>
            <person name="Johnson J."/>
            <person name="Alcazar R."/>
            <person name="Noh H.J."/>
            <person name="Russell P."/>
            <person name="Aken B."/>
            <person name="Alfoldi J."/>
            <person name="Amemiya C."/>
            <person name="Azzouzi N."/>
            <person name="Baroiller J.F."/>
            <person name="Barloy-Hubler F."/>
            <person name="Berlin A."/>
            <person name="Bloomquist R."/>
            <person name="Carleton K.L."/>
            <person name="Conte M.A."/>
            <person name="D'Cotta H."/>
            <person name="Eshel O."/>
            <person name="Gaffney L."/>
            <person name="Galibert F."/>
            <person name="Gante H.F."/>
            <person name="Gnerre S."/>
            <person name="Greuter L."/>
            <person name="Guyon R."/>
            <person name="Haddad N.S."/>
            <person name="Haerty W."/>
            <person name="Harris R.M."/>
            <person name="Hofmann H.A."/>
            <person name="Hourlier T."/>
            <person name="Hulata G."/>
            <person name="Jaffe D.B."/>
            <person name="Lara M."/>
            <person name="Lee A.P."/>
            <person name="MacCallum I."/>
            <person name="Mwaiko S."/>
            <person name="Nikaido M."/>
            <person name="Nishihara H."/>
            <person name="Ozouf-Costaz C."/>
            <person name="Penman D.J."/>
            <person name="Przybylski D."/>
            <person name="Rakotomanga M."/>
            <person name="Renn S.C.P."/>
            <person name="Ribeiro F.J."/>
            <person name="Ron M."/>
            <person name="Salzburger W."/>
            <person name="Sanchez-Pulido L."/>
            <person name="Santos M.E."/>
            <person name="Searle S."/>
            <person name="Sharpe T."/>
            <person name="Swofford R."/>
            <person name="Tan F.J."/>
            <person name="Williams L."/>
            <person name="Young S."/>
            <person name="Yin S."/>
            <person name="Okada N."/>
            <person name="Kocher T.D."/>
            <person name="Miska E.A."/>
            <person name="Lander E.S."/>
            <person name="Venkatesh B."/>
            <person name="Fernald R.D."/>
            <person name="Meyer A."/>
            <person name="Ponting C.P."/>
            <person name="Streelman J.T."/>
            <person name="Lindblad-Toh K."/>
            <person name="Seehausen O."/>
            <person name="Di Palma F."/>
        </authorList>
    </citation>
    <scope>NUCLEOTIDE SEQUENCE</scope>
</reference>
<keyword evidence="15" id="KW-0472">Membrane</keyword>
<keyword evidence="8" id="KW-0812">Transmembrane</keyword>
<evidence type="ECO:0000256" key="21">
    <source>
        <dbReference type="ARBA" id="ARBA00080502"/>
    </source>
</evidence>
<dbReference type="Gene3D" id="3.30.40.10">
    <property type="entry name" value="Zinc/RING finger domain, C3HC4 (zinc finger)"/>
    <property type="match status" value="1"/>
</dbReference>
<dbReference type="InterPro" id="IPR033263">
    <property type="entry name" value="RNF180"/>
</dbReference>
<dbReference type="GO" id="GO:0061630">
    <property type="term" value="F:ubiquitin protein ligase activity"/>
    <property type="evidence" value="ECO:0007669"/>
    <property type="project" value="UniProtKB-EC"/>
</dbReference>
<feature type="domain" description="RING-type" evidence="24">
    <location>
        <begin position="346"/>
        <end position="388"/>
    </location>
</feature>
<evidence type="ECO:0000256" key="4">
    <source>
        <dbReference type="ARBA" id="ARBA00004906"/>
    </source>
</evidence>
<feature type="compositionally biased region" description="Basic and acidic residues" evidence="23">
    <location>
        <begin position="73"/>
        <end position="92"/>
    </location>
</feature>
<evidence type="ECO:0000256" key="12">
    <source>
        <dbReference type="ARBA" id="ARBA00022824"/>
    </source>
</evidence>
<dbReference type="PANTHER" id="PTHR46717">
    <property type="entry name" value="E3 UBIQUITIN-PROTEIN LIGASE RNF180"/>
    <property type="match status" value="1"/>
</dbReference>
<reference evidence="25" key="2">
    <citation type="submission" date="2025-08" db="UniProtKB">
        <authorList>
            <consortium name="Ensembl"/>
        </authorList>
    </citation>
    <scope>IDENTIFICATION</scope>
</reference>
<dbReference type="SMART" id="SM00184">
    <property type="entry name" value="RING"/>
    <property type="match status" value="1"/>
</dbReference>
<evidence type="ECO:0000313" key="26">
    <source>
        <dbReference type="Proteomes" id="UP000265160"/>
    </source>
</evidence>
<evidence type="ECO:0000256" key="20">
    <source>
        <dbReference type="ARBA" id="ARBA00079826"/>
    </source>
</evidence>
<dbReference type="PROSITE" id="PS50089">
    <property type="entry name" value="ZF_RING_2"/>
    <property type="match status" value="1"/>
</dbReference>
<keyword evidence="14" id="KW-1133">Transmembrane helix</keyword>
<evidence type="ECO:0000256" key="22">
    <source>
        <dbReference type="PROSITE-ProRule" id="PRU00175"/>
    </source>
</evidence>
<dbReference type="FunFam" id="3.30.40.10:FF:000316">
    <property type="entry name" value="E3 ubiquitin-protein ligase RNF180"/>
    <property type="match status" value="1"/>
</dbReference>
<evidence type="ECO:0000256" key="10">
    <source>
        <dbReference type="ARBA" id="ARBA00022771"/>
    </source>
</evidence>
<dbReference type="GO" id="GO:0032436">
    <property type="term" value="P:positive regulation of proteasomal ubiquitin-dependent protein catabolic process"/>
    <property type="evidence" value="ECO:0007669"/>
    <property type="project" value="TreeGrafter"/>
</dbReference>
<evidence type="ECO:0000256" key="9">
    <source>
        <dbReference type="ARBA" id="ARBA00022723"/>
    </source>
</evidence>
<keyword evidence="10 22" id="KW-0863">Zinc-finger</keyword>
<dbReference type="GO" id="GO:0005635">
    <property type="term" value="C:nuclear envelope"/>
    <property type="evidence" value="ECO:0007669"/>
    <property type="project" value="UniProtKB-SubCell"/>
</dbReference>